<evidence type="ECO:0000313" key="1">
    <source>
        <dbReference type="EMBL" id="KYK58702.1"/>
    </source>
</evidence>
<keyword evidence="2" id="KW-1185">Reference proteome</keyword>
<dbReference type="Proteomes" id="UP000076580">
    <property type="component" value="Chromosome 02"/>
</dbReference>
<comment type="caution">
    <text evidence="1">The sequence shown here is derived from an EMBL/GenBank/DDBJ whole genome shotgun (WGS) entry which is preliminary data.</text>
</comment>
<proteinExistence type="predicted"/>
<organism evidence="1 2">
    <name type="scientific">Drechmeria coniospora</name>
    <name type="common">Nematophagous fungus</name>
    <name type="synonym">Meria coniospora</name>
    <dbReference type="NCBI Taxonomy" id="98403"/>
    <lineage>
        <taxon>Eukaryota</taxon>
        <taxon>Fungi</taxon>
        <taxon>Dikarya</taxon>
        <taxon>Ascomycota</taxon>
        <taxon>Pezizomycotina</taxon>
        <taxon>Sordariomycetes</taxon>
        <taxon>Hypocreomycetidae</taxon>
        <taxon>Hypocreales</taxon>
        <taxon>Ophiocordycipitaceae</taxon>
        <taxon>Drechmeria</taxon>
    </lineage>
</organism>
<reference evidence="1 2" key="1">
    <citation type="journal article" date="2016" name="Sci. Rep.">
        <title>Insights into Adaptations to a Near-Obligate Nematode Endoparasitic Lifestyle from the Finished Genome of Drechmeria coniospora.</title>
        <authorList>
            <person name="Zhang L."/>
            <person name="Zhou Z."/>
            <person name="Guo Q."/>
            <person name="Fokkens L."/>
            <person name="Miskei M."/>
            <person name="Pocsi I."/>
            <person name="Zhang W."/>
            <person name="Chen M."/>
            <person name="Wang L."/>
            <person name="Sun Y."/>
            <person name="Donzelli B.G."/>
            <person name="Gibson D.M."/>
            <person name="Nelson D.R."/>
            <person name="Luo J.G."/>
            <person name="Rep M."/>
            <person name="Liu H."/>
            <person name="Yang S."/>
            <person name="Wang J."/>
            <person name="Krasnoff S.B."/>
            <person name="Xu Y."/>
            <person name="Molnar I."/>
            <person name="Lin M."/>
        </authorList>
    </citation>
    <scope>NUCLEOTIDE SEQUENCE [LARGE SCALE GENOMIC DNA]</scope>
    <source>
        <strain evidence="1 2">ARSEF 6962</strain>
    </source>
</reference>
<protein>
    <submittedName>
        <fullName evidence="1">Uncharacterized protein</fullName>
    </submittedName>
</protein>
<accession>A0A151GNX9</accession>
<name>A0A151GNX9_DRECN</name>
<dbReference type="InParanoid" id="A0A151GNX9"/>
<dbReference type="AlphaFoldDB" id="A0A151GNX9"/>
<evidence type="ECO:0000313" key="2">
    <source>
        <dbReference type="Proteomes" id="UP000076580"/>
    </source>
</evidence>
<sequence>MQFESSFLTYLVKVDIRRQSTPKKTFKLNNIGILNNTQTTYCDRFISGKVDSSLHQGSMPNMPAGFVEGGALYARVSIMTSDKTKQREVEQAAEIAFTAYGAEVAVNQKVKSNMERVQKNTNIKVHLHYVGTPSEMKGPAVESKDDELLQVKMRADAFLADAQKHNWKRFARLERYDTIQGFNKFTPIDYSGAIDRSWSVFHDYQSYLSAQHMIRNIPAEKYIGGREIRDQLDDRSSNALETIRNWVSSVNANPSRAKTKPQVENPSRFQGELVSTVQTTRYIGQRLYLRNGGTTDIIDTTLRPRAKQLFVIDAYDFPKIPGTANLIFAGKSNGDQYEVVIGREKTPGYETLRELWVFQKPIRGVVDMAVTVTVIPDGPIITLDYKNPERIFVPVRRALPTTQMSRFFRRQDLTLFSFYVNPVLAKAPA</sequence>
<dbReference type="RefSeq" id="XP_040658054.1">
    <property type="nucleotide sequence ID" value="XM_040803021.1"/>
</dbReference>
<dbReference type="GeneID" id="63718362"/>
<dbReference type="STRING" id="98403.A0A151GNX9"/>
<gene>
    <name evidence="1" type="ORF">DCS_05719</name>
</gene>
<dbReference type="EMBL" id="LAYC01000002">
    <property type="protein sequence ID" value="KYK58702.1"/>
    <property type="molecule type" value="Genomic_DNA"/>
</dbReference>